<feature type="region of interest" description="Disordered" evidence="17">
    <location>
        <begin position="1377"/>
        <end position="1478"/>
    </location>
</feature>
<keyword evidence="16" id="KW-0175">Coiled coil</keyword>
<dbReference type="CDD" id="cd01435">
    <property type="entry name" value="RNAP_I_RPA1_N"/>
    <property type="match status" value="1"/>
</dbReference>
<keyword evidence="4 15" id="KW-0240">DNA-directed RNA polymerase</keyword>
<dbReference type="Pfam" id="PF00623">
    <property type="entry name" value="RNA_pol_Rpb1_2"/>
    <property type="match status" value="1"/>
</dbReference>
<accession>A0A9N6WRD9</accession>
<dbReference type="GO" id="GO:0046872">
    <property type="term" value="F:metal ion binding"/>
    <property type="evidence" value="ECO:0007669"/>
    <property type="project" value="UniProtKB-KW"/>
</dbReference>
<dbReference type="InterPro" id="IPR047107">
    <property type="entry name" value="DNA-dir_RNA_pol1_lsu_C"/>
</dbReference>
<evidence type="ECO:0000256" key="4">
    <source>
        <dbReference type="ARBA" id="ARBA00022478"/>
    </source>
</evidence>
<name>A0A9N6WRD9_9CRUS</name>
<keyword evidence="8" id="KW-0479">Metal-binding</keyword>
<dbReference type="InterPro" id="IPR006592">
    <property type="entry name" value="RNA_pol_N"/>
</dbReference>
<dbReference type="Gene3D" id="2.40.40.20">
    <property type="match status" value="1"/>
</dbReference>
<reference evidence="20" key="1">
    <citation type="submission" date="2021-04" db="EMBL/GenBank/DDBJ databases">
        <authorList>
            <person name="Cornetti L."/>
        </authorList>
    </citation>
    <scope>NUCLEOTIDE SEQUENCE</scope>
</reference>
<keyword evidence="12" id="KW-0539">Nucleus</keyword>
<comment type="subunit">
    <text evidence="3">Component of the RNA polymerase I (Pol I) complex consisting of at least 13 subunits.</text>
</comment>
<dbReference type="Pfam" id="PF04998">
    <property type="entry name" value="RNA_pol_Rpb1_5"/>
    <property type="match status" value="1"/>
</dbReference>
<dbReference type="Gene3D" id="1.10.274.100">
    <property type="entry name" value="RNA polymerase Rpb1, domain 3"/>
    <property type="match status" value="1"/>
</dbReference>
<dbReference type="PANTHER" id="PTHR19376">
    <property type="entry name" value="DNA-DIRECTED RNA POLYMERASE"/>
    <property type="match status" value="1"/>
</dbReference>
<dbReference type="CDD" id="cd02735">
    <property type="entry name" value="RNAP_I_Rpa1_C"/>
    <property type="match status" value="1"/>
</dbReference>
<dbReference type="FunFam" id="2.40.40.20:FF:000019">
    <property type="entry name" value="DNA-directed RNA polymerase II subunit RPB1"/>
    <property type="match status" value="1"/>
</dbReference>
<dbReference type="InterPro" id="IPR044893">
    <property type="entry name" value="RNA_pol_Rpb1_clamp_domain"/>
</dbReference>
<gene>
    <name evidence="20" type="primary">EOG090X00BV</name>
</gene>
<dbReference type="Gene3D" id="1.10.132.30">
    <property type="match status" value="1"/>
</dbReference>
<comment type="similarity">
    <text evidence="2 15">Belongs to the RNA polymerase beta' chain family.</text>
</comment>
<organism evidence="20">
    <name type="scientific">Evadne anonyx</name>
    <dbReference type="NCBI Taxonomy" id="141404"/>
    <lineage>
        <taxon>Eukaryota</taxon>
        <taxon>Metazoa</taxon>
        <taxon>Ecdysozoa</taxon>
        <taxon>Arthropoda</taxon>
        <taxon>Crustacea</taxon>
        <taxon>Branchiopoda</taxon>
        <taxon>Diplostraca</taxon>
        <taxon>Cladocera</taxon>
        <taxon>Onychopoda</taxon>
        <taxon>Podonidae</taxon>
        <taxon>Evadne</taxon>
    </lineage>
</organism>
<keyword evidence="11 15" id="KW-0804">Transcription</keyword>
<dbReference type="GO" id="GO:0003677">
    <property type="term" value="F:DNA binding"/>
    <property type="evidence" value="ECO:0007669"/>
    <property type="project" value="InterPro"/>
</dbReference>
<keyword evidence="10" id="KW-0460">Magnesium</keyword>
<evidence type="ECO:0000256" key="18">
    <source>
        <dbReference type="SAM" id="Phobius"/>
    </source>
</evidence>
<dbReference type="SUPFAM" id="SSF64484">
    <property type="entry name" value="beta and beta-prime subunits of DNA dependent RNA-polymerase"/>
    <property type="match status" value="1"/>
</dbReference>
<dbReference type="GO" id="GO:0005736">
    <property type="term" value="C:RNA polymerase I complex"/>
    <property type="evidence" value="ECO:0007669"/>
    <property type="project" value="UniProtKB-ARBA"/>
</dbReference>
<feature type="domain" description="RNA polymerase N-terminal" evidence="19">
    <location>
        <begin position="299"/>
        <end position="643"/>
    </location>
</feature>
<dbReference type="InterPro" id="IPR007081">
    <property type="entry name" value="RNA_pol_Rpb1_5"/>
</dbReference>
<evidence type="ECO:0000256" key="8">
    <source>
        <dbReference type="ARBA" id="ARBA00022723"/>
    </source>
</evidence>
<evidence type="ECO:0000256" key="12">
    <source>
        <dbReference type="ARBA" id="ARBA00023242"/>
    </source>
</evidence>
<evidence type="ECO:0000256" key="3">
    <source>
        <dbReference type="ARBA" id="ARBA00011251"/>
    </source>
</evidence>
<evidence type="ECO:0000256" key="16">
    <source>
        <dbReference type="SAM" id="Coils"/>
    </source>
</evidence>
<dbReference type="SMART" id="SM00663">
    <property type="entry name" value="RPOLA_N"/>
    <property type="match status" value="1"/>
</dbReference>
<sequence length="1727" mass="193429">METVGELGTRPLGHPTTHGLYDPLMGPWSFQAGLCTTCLLNVDHCPGHYGHIDLPLPVFHPMFQRNVIKILKLTCPCCKKFFFTRTSKALLTGQLELLRYGLLTQAHQLTDRMHSEEDENEDVDDTIKYSTKTQRKTLDEEEAVREIEAQVEKYKEEAGELLEEDCSSRHVENLRLLLTKTFYHRQSAGTKCVTCSGGWKSIVFYKSRIVYTLKPGTVSTAVGGHSMKDPGILPDENEEENVSSVSKTKKRQSVNAMPTMYLMASDAREHFREVWKNDQSLFESLFPVLRSTKSEHPTDIFFLEAIPVTPPRYRPVDFTNGTIKENGRSMVLKKIIQDAEILKAMVVAYNQSSVETLSAEVQKMVNMLQGSTILAKLHFAWEELQQSVNQIVDTNAQKDAVGVGFKQVIEKKEGLFRMHMMGKRVNFSARTVITPDPNLKMEEIGIPDVFAKKLTFPTPVTTYNFYAMRELVKRGPNVHPGALAVAEENGRIISLAGMDQAERDSVAISLCSPSEAAIGSIKSRNGGEKHKTLFKPKIVYRHLHDGDLLLMNRQPTLHKPSIMGFQARVLYGEKTMRMHYANCKSFNADFDGDEMNAHFPQNEVARAEGYNIVGVQHQYLVPKDGTPLSGLIQDSMVSGVRLSVRGQFFNRADYQQLVLAGLVKCNGKTILLPPTILKPVALWSGKQILSTIILNLTPKGEPKINMTSKAKISIKDWQVVPARPWRYGGTPLKGNAMTESEVVIRKGELLVGVLDKMHYGATSYGLVHAFNELYGGKYSCQLLTSFSRCFNAQLQMKGFTLGVHDIVVKAKAEKKRRKIISRIKTMGDEIAARGVGIDPANPSEFRIENIQKLWQQAHNSRSELKRMTVDRAYKGETDKITNEVNKTCIPGGLVRKFPDNNLSLMIQAGAKGSSVNFMQISCCLGQIELEGKRPPMMISGRSLPSFLPYDTSPRAGGFISGRFLTGIRPQEFFFHCMAGREGLIDTAVKTANSGYLQRCLVKHLEGLTVAYDGTVRDSDGSMIQFAYGEDGLDICKSQYLNKSGISFLLENSECIRSLNPRETGNETDVKSAQKAVKKWAKKHDKTSRRDRTGGFLYFSSVYKVDMDRKGFVNRSRGQDSRTWETDELQKIWSRMTPEERKPYYKKQGRAPDPVISQFNACNNVDVLNEKLGSLVDDFAKEPSVEMGRKELTRLIYSKSMAAAVAPGEAVGMLAAQSIGEPSTQMTLNTFHFAGRGDMNVTLGIPRLKEILTIASVNIKTPQMTIPLFAKGSVGNKQAEKLVLKLTRVTLADVMEKFTVTETMSVAGDRRARIYDLRFAFLPRFCYKDRYCVKPKMVLHYFETRFVQNILLPGMRKEAAAQSEQTLFVTKSVAVTRSRAKGGDGDDGNDDGKADDAPVNAGGGGDESDDGDEEDARATRIKEQNTDTRDYDDEEESEKKKNAALVYADDAVDEGIQEDEKDDEENEEDDEAVQLNETSVVEDAPVEDEITAEMEDSIETRKRNMCHQDDWIVDYEFDFKESLHCRLELSVPLTTKKVDMSSAIRRWAESAVVHQVPQIRRAIVDPAKTEEEDVFIKTEGVNIGAMCEHSKILNLNRLYCNNIHSVYNQYGIEAASTVIVNEVRNVFKVYGITVDPRHLSLVADYMTSGGSYRPFNRVGMNDSTSAMQQISFETATEFLKNASLQGKVEKMTSPSSRLILGMPVQLTCYAAYAVPFGYVLVLRFQQGI</sequence>
<dbReference type="FunFam" id="1.10.274.100:FF:000012">
    <property type="entry name" value="DNA-directed RNA polymerase subunit"/>
    <property type="match status" value="1"/>
</dbReference>
<evidence type="ECO:0000256" key="7">
    <source>
        <dbReference type="ARBA" id="ARBA00022695"/>
    </source>
</evidence>
<dbReference type="Gene3D" id="3.30.70.2850">
    <property type="match status" value="2"/>
</dbReference>
<dbReference type="InterPro" id="IPR038120">
    <property type="entry name" value="Rpb1_funnel_sf"/>
</dbReference>
<dbReference type="InterPro" id="IPR045867">
    <property type="entry name" value="DNA-dir_RpoC_beta_prime"/>
</dbReference>
<dbReference type="Gene3D" id="3.30.1490.180">
    <property type="entry name" value="RNA polymerase ii"/>
    <property type="match status" value="1"/>
</dbReference>
<evidence type="ECO:0000256" key="6">
    <source>
        <dbReference type="ARBA" id="ARBA00022679"/>
    </source>
</evidence>
<feature type="region of interest" description="Disordered" evidence="17">
    <location>
        <begin position="225"/>
        <end position="249"/>
    </location>
</feature>
<dbReference type="GO" id="GO:0003899">
    <property type="term" value="F:DNA-directed RNA polymerase activity"/>
    <property type="evidence" value="ECO:0007669"/>
    <property type="project" value="UniProtKB-EC"/>
</dbReference>
<feature type="compositionally biased region" description="Acidic residues" evidence="17">
    <location>
        <begin position="1449"/>
        <end position="1471"/>
    </location>
</feature>
<dbReference type="Gene3D" id="4.10.860.120">
    <property type="entry name" value="RNA polymerase II, clamp domain"/>
    <property type="match status" value="1"/>
</dbReference>
<dbReference type="EC" id="2.7.7.6" evidence="15"/>
<keyword evidence="7 15" id="KW-0548">Nucleotidyltransferase</keyword>
<comment type="function">
    <text evidence="14">DNA-dependent RNA polymerase catalyzes the transcription of DNA into RNA using the four ribonucleoside triphosphates as substrates. Largest and catalytic core component of RNA polymerase I which synthesizes ribosomal RNA precursors. Forms the polymerase active center together with the second largest subunit. A single stranded DNA template strand of the promoter is positioned within the central active site cleft of Pol I. A bridging helix emanates from RPA1 and crosses the cleft near the catalytic site and is thought to promote translocation of Pol I by acting as a ratchet that moves the RNA-DNA hybrid through the active site by switching from straight to bent conformations at each step of nucleotide addition.</text>
</comment>
<dbReference type="PANTHER" id="PTHR19376:SF11">
    <property type="entry name" value="DNA-DIRECTED RNA POLYMERASE I SUBUNIT RPA1"/>
    <property type="match status" value="1"/>
</dbReference>
<evidence type="ECO:0000256" key="10">
    <source>
        <dbReference type="ARBA" id="ARBA00022842"/>
    </source>
</evidence>
<dbReference type="InterPro" id="IPR007083">
    <property type="entry name" value="RNA_pol_Rpb1_4"/>
</dbReference>
<keyword evidence="18" id="KW-0812">Transmembrane</keyword>
<dbReference type="Gene3D" id="6.20.50.80">
    <property type="match status" value="1"/>
</dbReference>
<dbReference type="GO" id="GO:0006351">
    <property type="term" value="P:DNA-templated transcription"/>
    <property type="evidence" value="ECO:0007669"/>
    <property type="project" value="InterPro"/>
</dbReference>
<dbReference type="EMBL" id="OC985622">
    <property type="protein sequence ID" value="CAG4642277.1"/>
    <property type="molecule type" value="Genomic_DNA"/>
</dbReference>
<evidence type="ECO:0000259" key="19">
    <source>
        <dbReference type="SMART" id="SM00663"/>
    </source>
</evidence>
<dbReference type="Pfam" id="PF04997">
    <property type="entry name" value="RNA_pol_Rpb1_1"/>
    <property type="match status" value="1"/>
</dbReference>
<dbReference type="Pfam" id="PF04983">
    <property type="entry name" value="RNA_pol_Rpb1_3"/>
    <property type="match status" value="1"/>
</dbReference>
<evidence type="ECO:0000256" key="5">
    <source>
        <dbReference type="ARBA" id="ARBA00022553"/>
    </source>
</evidence>
<keyword evidence="6 15" id="KW-0808">Transferase</keyword>
<dbReference type="Gene3D" id="6.10.250.2940">
    <property type="match status" value="1"/>
</dbReference>
<dbReference type="Pfam" id="PF05000">
    <property type="entry name" value="RNA_pol_Rpb1_4"/>
    <property type="match status" value="1"/>
</dbReference>
<evidence type="ECO:0000256" key="13">
    <source>
        <dbReference type="ARBA" id="ARBA00048552"/>
    </source>
</evidence>
<feature type="coiled-coil region" evidence="16">
    <location>
        <begin position="106"/>
        <end position="164"/>
    </location>
</feature>
<protein>
    <recommendedName>
        <fullName evidence="15">DNA-directed RNA polymerase subunit</fullName>
        <ecNumber evidence="15">2.7.7.6</ecNumber>
    </recommendedName>
</protein>
<evidence type="ECO:0000256" key="1">
    <source>
        <dbReference type="ARBA" id="ARBA00004604"/>
    </source>
</evidence>
<evidence type="ECO:0000313" key="20">
    <source>
        <dbReference type="EMBL" id="CAG4642277.1"/>
    </source>
</evidence>
<keyword evidence="18" id="KW-1133">Transmembrane helix</keyword>
<evidence type="ECO:0000256" key="9">
    <source>
        <dbReference type="ARBA" id="ARBA00022833"/>
    </source>
</evidence>
<feature type="transmembrane region" description="Helical" evidence="18">
    <location>
        <begin position="1697"/>
        <end position="1721"/>
    </location>
</feature>
<evidence type="ECO:0000256" key="2">
    <source>
        <dbReference type="ARBA" id="ARBA00006460"/>
    </source>
</evidence>
<keyword evidence="9" id="KW-0862">Zinc</keyword>
<dbReference type="InterPro" id="IPR015699">
    <property type="entry name" value="DNA-dir_RNA_pol1_lsu_N"/>
</dbReference>
<comment type="subcellular location">
    <subcellularLocation>
        <location evidence="1">Nucleus</location>
        <location evidence="1">Nucleolus</location>
    </subcellularLocation>
</comment>
<feature type="compositionally biased region" description="Basic and acidic residues" evidence="17">
    <location>
        <begin position="1415"/>
        <end position="1428"/>
    </location>
</feature>
<dbReference type="InterPro" id="IPR000722">
    <property type="entry name" value="RNA_pol_asu"/>
</dbReference>
<keyword evidence="18" id="KW-0472">Membrane</keyword>
<evidence type="ECO:0000256" key="17">
    <source>
        <dbReference type="SAM" id="MobiDB-lite"/>
    </source>
</evidence>
<evidence type="ECO:0000256" key="14">
    <source>
        <dbReference type="ARBA" id="ARBA00053996"/>
    </source>
</evidence>
<dbReference type="InterPro" id="IPR007066">
    <property type="entry name" value="RNA_pol_Rpb1_3"/>
</dbReference>
<comment type="catalytic activity">
    <reaction evidence="13 15">
        <text>RNA(n) + a ribonucleoside 5'-triphosphate = RNA(n+1) + diphosphate</text>
        <dbReference type="Rhea" id="RHEA:21248"/>
        <dbReference type="Rhea" id="RHEA-COMP:14527"/>
        <dbReference type="Rhea" id="RHEA-COMP:17342"/>
        <dbReference type="ChEBI" id="CHEBI:33019"/>
        <dbReference type="ChEBI" id="CHEBI:61557"/>
        <dbReference type="ChEBI" id="CHEBI:140395"/>
        <dbReference type="EC" id="2.7.7.6"/>
    </reaction>
</comment>
<evidence type="ECO:0000256" key="11">
    <source>
        <dbReference type="ARBA" id="ARBA00023163"/>
    </source>
</evidence>
<feature type="compositionally biased region" description="Acidic residues" evidence="17">
    <location>
        <begin position="1405"/>
        <end position="1414"/>
    </location>
</feature>
<proteinExistence type="inferred from homology"/>
<dbReference type="InterPro" id="IPR007080">
    <property type="entry name" value="RNA_pol_Rpb1_1"/>
</dbReference>
<dbReference type="InterPro" id="IPR042102">
    <property type="entry name" value="RNA_pol_Rpb1_3_sf"/>
</dbReference>
<evidence type="ECO:0000256" key="15">
    <source>
        <dbReference type="RuleBase" id="RU004279"/>
    </source>
</evidence>
<keyword evidence="5" id="KW-0597">Phosphoprotein</keyword>